<feature type="domain" description="PD-(D/E)XK endonuclease-like" evidence="1">
    <location>
        <begin position="618"/>
        <end position="881"/>
    </location>
</feature>
<evidence type="ECO:0000313" key="2">
    <source>
        <dbReference type="EMBL" id="SHK42958.1"/>
    </source>
</evidence>
<dbReference type="Proteomes" id="UP000184130">
    <property type="component" value="Unassembled WGS sequence"/>
</dbReference>
<dbReference type="InterPro" id="IPR038726">
    <property type="entry name" value="PDDEXK_AddAB-type"/>
</dbReference>
<dbReference type="Pfam" id="PF12705">
    <property type="entry name" value="PDDEXK_1"/>
    <property type="match status" value="1"/>
</dbReference>
<evidence type="ECO:0000313" key="3">
    <source>
        <dbReference type="Proteomes" id="UP000184130"/>
    </source>
</evidence>
<dbReference type="Gene3D" id="3.90.320.10">
    <property type="match status" value="1"/>
</dbReference>
<dbReference type="AlphaFoldDB" id="A0A1M6SEN2"/>
<dbReference type="EMBL" id="FRBD01000003">
    <property type="protein sequence ID" value="SHK42958.1"/>
    <property type="molecule type" value="Genomic_DNA"/>
</dbReference>
<gene>
    <name evidence="2" type="ORF">SAMN05216463_103140</name>
</gene>
<dbReference type="RefSeq" id="WP_073205036.1">
    <property type="nucleotide sequence ID" value="NZ_FRBD01000003.1"/>
</dbReference>
<organism evidence="2 3">
    <name type="scientific">Xylanibacter ruminicola</name>
    <name type="common">Prevotella ruminicola</name>
    <dbReference type="NCBI Taxonomy" id="839"/>
    <lineage>
        <taxon>Bacteria</taxon>
        <taxon>Pseudomonadati</taxon>
        <taxon>Bacteroidota</taxon>
        <taxon>Bacteroidia</taxon>
        <taxon>Bacteroidales</taxon>
        <taxon>Prevotellaceae</taxon>
        <taxon>Xylanibacter</taxon>
    </lineage>
</organism>
<protein>
    <submittedName>
        <fullName evidence="2">PD-(D/E)XK nuclease superfamily protein</fullName>
    </submittedName>
</protein>
<accession>A0A1M6SEN2</accession>
<proteinExistence type="predicted"/>
<sequence length="923" mass="105692">MKILFSPEFSGHVFIGLSEQQPELMDTMVCDTMGLVAMLELRIGIHVEDVSGNNRTVLYYRALSEYMKRHPKNILAESFRLSGLGTAEQALRWRDSLMMDKWQPVADSGSGRLDVLAGTEQYFDCVGLADRIATVLHYIYNKVEKSAFTDLEIELPCEKDLLHPAIKELLEALEGLGAMVSYTAPKVMGESNLAKVTQLLQSDTKGKIELKKGDTSFLIYRFTDENAANEYLSMKGEELAADVWINNSNKSMDNWLRMMGKPTMGSSMAEATPLMVQLFVLGLEMMKEPLNIQSIISWLYAPMQPLGTYFGGILAEKIIGEGGYRNENCQKMVNDYIMGKYTFHDKEEDMELSDKEKAKRDEREKKEREQLVKIYLPPFEVQNDVKTTRIKSYLNSLSGWATSRAHFLGEKPNNEGWISQLQSLAQMCDTFILLLDSSGMGEQADWKQVDSWVSTLYKGETFLQYAAQKGSRELIDSPAKMAARSKRTIWMNFTGDNGRQLDCGFLYPSERKQVEKSLTLWDERKETDYHQKMEMMPMLMTDEQLILVVTDYVSGEPAQKHPFMVRLESQIDKDNLKDFVITPNLLEEKMEDVKLVRNENVQSKIEFEHADLLKWPNHLSYSSLSTLVEYPLDFVMERMLNIVNTGPGSIADVKTTKGTVAHAVIEGLFAPRDGKERSTADEIEQRVKEEFEEQVRKSIEACGAILYLPENRLEAELLTEQLQKCLKVLLTILRENRLTVTGCEQRITKDMGMIKTEEGWDMIGFIDMTLEDENHHPVIFDFKWTSSKSYYRDLLEANRSIQLELYRTMLSAEKRDAVERVAYFLMPESHLYSLEHFEGLHCTQLVPANNDNIVEQLKNAFFYRKKQIDSGQIEIGEGFPCGMLDYYNATEADSLFPLNVKDGQQETNIFSNYTIFKGLKEGE</sequence>
<evidence type="ECO:0000259" key="1">
    <source>
        <dbReference type="Pfam" id="PF12705"/>
    </source>
</evidence>
<reference evidence="2 3" key="1">
    <citation type="submission" date="2016-11" db="EMBL/GenBank/DDBJ databases">
        <authorList>
            <person name="Jaros S."/>
            <person name="Januszkiewicz K."/>
            <person name="Wedrychowicz H."/>
        </authorList>
    </citation>
    <scope>NUCLEOTIDE SEQUENCE [LARGE SCALE GENOMIC DNA]</scope>
    <source>
        <strain evidence="2 3">KHT3</strain>
    </source>
</reference>
<dbReference type="InterPro" id="IPR011604">
    <property type="entry name" value="PDDEXK-like_dom_sf"/>
</dbReference>
<name>A0A1M6SEN2_XYLRU</name>